<sequence>MKRAFVLMSLLPALLLASQNYIALTFSPGAQGIIMTYTYTLNMTLLGPLGFQYVTSTSSVVSVPNVPISTTIDITQTPTAFGTWSLDLGIAVTADNGISVASTSTSTLMTFKAGGENTQTFSISLPNGGSISGEIVLYIAGIPAPALMAAAAAALIGLRRRSRKN</sequence>
<evidence type="ECO:0000256" key="1">
    <source>
        <dbReference type="SAM" id="Phobius"/>
    </source>
</evidence>
<accession>A0A0U2VDH2</accession>
<dbReference type="STRING" id="940295.EYM_00175"/>
<proteinExistence type="predicted"/>
<evidence type="ECO:0000313" key="3">
    <source>
        <dbReference type="Proteomes" id="UP000060778"/>
    </source>
</evidence>
<keyword evidence="3" id="KW-1185">Reference proteome</keyword>
<dbReference type="EMBL" id="CP006867">
    <property type="protein sequence ID" value="ALU12098.1"/>
    <property type="molecule type" value="Genomic_DNA"/>
</dbReference>
<evidence type="ECO:0000313" key="2">
    <source>
        <dbReference type="EMBL" id="ALU12098.1"/>
    </source>
</evidence>
<reference evidence="2 3" key="1">
    <citation type="submission" date="2013-11" db="EMBL/GenBank/DDBJ databases">
        <title>Comparative genomics of Ignicoccus.</title>
        <authorList>
            <person name="Podar M."/>
        </authorList>
    </citation>
    <scope>NUCLEOTIDE SEQUENCE [LARGE SCALE GENOMIC DNA]</scope>
    <source>
        <strain evidence="2 3">DSM 13165</strain>
    </source>
</reference>
<keyword evidence="1" id="KW-0812">Transmembrane</keyword>
<dbReference type="RefSeq" id="WP_075049124.1">
    <property type="nucleotide sequence ID" value="NZ_CP006867.1"/>
</dbReference>
<gene>
    <name evidence="2" type="ORF">EYM_00175</name>
</gene>
<dbReference type="AlphaFoldDB" id="A0A0U2VDH2"/>
<dbReference type="GeneID" id="30679454"/>
<name>A0A0U2VDH2_9CREN</name>
<organism evidence="2 3">
    <name type="scientific">Ignicoccus islandicus DSM 13165</name>
    <dbReference type="NCBI Taxonomy" id="940295"/>
    <lineage>
        <taxon>Archaea</taxon>
        <taxon>Thermoproteota</taxon>
        <taxon>Thermoprotei</taxon>
        <taxon>Desulfurococcales</taxon>
        <taxon>Desulfurococcaceae</taxon>
        <taxon>Ignicoccus</taxon>
    </lineage>
</organism>
<keyword evidence="1" id="KW-0472">Membrane</keyword>
<dbReference type="Proteomes" id="UP000060778">
    <property type="component" value="Chromosome"/>
</dbReference>
<dbReference type="KEGG" id="iis:EYM_00175"/>
<feature type="transmembrane region" description="Helical" evidence="1">
    <location>
        <begin position="135"/>
        <end position="158"/>
    </location>
</feature>
<keyword evidence="1" id="KW-1133">Transmembrane helix</keyword>
<protein>
    <submittedName>
        <fullName evidence="2">Uncharacterized protein</fullName>
    </submittedName>
</protein>